<organism evidence="1 2">
    <name type="scientific">Shimia gijangensis</name>
    <dbReference type="NCBI Taxonomy" id="1470563"/>
    <lineage>
        <taxon>Bacteria</taxon>
        <taxon>Pseudomonadati</taxon>
        <taxon>Pseudomonadota</taxon>
        <taxon>Alphaproteobacteria</taxon>
        <taxon>Rhodobacterales</taxon>
        <taxon>Roseobacteraceae</taxon>
    </lineage>
</organism>
<dbReference type="STRING" id="1470563.SAMN05444000_102288"/>
<sequence length="508" mass="55922">MTYEELVAYGLPDRKDLSKDALDGINKLVGDTPRLAEALTATLVSSPMECVISVAHECAKAGLAYEQYAWVLMHSDASRGWMGRWGRYGSAEYTVGLMARGWVEKESLALFRAEPLGADFMDRDIAPPEMLVQGMIPIAPFGMVGAGGASKTTLAIKMGLHVITGRPLWGQSVMRTGPVVMVTKEDTRDEFNYRLQQIIKQDADPFLPHERAQIMKGFYLEDLSGVIGRGRFVEMQSDNVTETDVVGDLIDTYKKIKPALLWIDPAVYFGPGERYVNDGEAALMNACRKIATALGCAVGVIHHVSQAVARSGTSDAHAGRGGTAFGDNARGMMVLHPRQKVADPMKYLPPDISEMDVNSGRITQIEVVKLSHGQPVRDTLFAKRHDKLPFRLDLIRGPRTAQTPEEAEEQRLATAEERHEVFFKHYVRAVKRAEDAGERLSKTGVKGLDPRPVFGGKALPKNDVTGVLDMMIDRGYLEYVRSDAGGQPKHLVTTALGLEKFISLRVVE</sequence>
<evidence type="ECO:0000313" key="1">
    <source>
        <dbReference type="EMBL" id="SHI71012.1"/>
    </source>
</evidence>
<keyword evidence="2" id="KW-1185">Reference proteome</keyword>
<dbReference type="AlphaFoldDB" id="A0A1M6DCS8"/>
<dbReference type="SUPFAM" id="SSF52540">
    <property type="entry name" value="P-loop containing nucleoside triphosphate hydrolases"/>
    <property type="match status" value="1"/>
</dbReference>
<dbReference type="EMBL" id="FQZQ01000002">
    <property type="protein sequence ID" value="SHI71012.1"/>
    <property type="molecule type" value="Genomic_DNA"/>
</dbReference>
<gene>
    <name evidence="1" type="ORF">SAMN05444000_102288</name>
</gene>
<dbReference type="Pfam" id="PF13481">
    <property type="entry name" value="AAA_25"/>
    <property type="match status" value="1"/>
</dbReference>
<dbReference type="InterPro" id="IPR027417">
    <property type="entry name" value="P-loop_NTPase"/>
</dbReference>
<dbReference type="Gene3D" id="3.40.50.300">
    <property type="entry name" value="P-loop containing nucleotide triphosphate hydrolases"/>
    <property type="match status" value="1"/>
</dbReference>
<dbReference type="Proteomes" id="UP000183982">
    <property type="component" value="Unassembled WGS sequence"/>
</dbReference>
<proteinExistence type="predicted"/>
<evidence type="ECO:0000313" key="2">
    <source>
        <dbReference type="Proteomes" id="UP000183982"/>
    </source>
</evidence>
<name>A0A1M6DCS8_9RHOB</name>
<protein>
    <submittedName>
        <fullName evidence="1">AAA domain-containing protein</fullName>
    </submittedName>
</protein>
<reference evidence="2" key="1">
    <citation type="submission" date="2016-11" db="EMBL/GenBank/DDBJ databases">
        <authorList>
            <person name="Varghese N."/>
            <person name="Submissions S."/>
        </authorList>
    </citation>
    <scope>NUCLEOTIDE SEQUENCE [LARGE SCALE GENOMIC DNA]</scope>
    <source>
        <strain evidence="2">DSM 100564</strain>
    </source>
</reference>
<dbReference type="RefSeq" id="WP_073249199.1">
    <property type="nucleotide sequence ID" value="NZ_FQZQ01000002.1"/>
</dbReference>
<accession>A0A1M6DCS8</accession>